<keyword evidence="3 4" id="KW-0175">Coiled coil</keyword>
<dbReference type="SUPFAM" id="SSF111369">
    <property type="entry name" value="HlyD-like secretion proteins"/>
    <property type="match status" value="2"/>
</dbReference>
<evidence type="ECO:0000256" key="6">
    <source>
        <dbReference type="SAM" id="Phobius"/>
    </source>
</evidence>
<keyword evidence="10" id="KW-1185">Reference proteome</keyword>
<feature type="domain" description="CusB-like beta-barrel" evidence="8">
    <location>
        <begin position="278"/>
        <end position="352"/>
    </location>
</feature>
<proteinExistence type="inferred from homology"/>
<dbReference type="PANTHER" id="PTHR32347:SF14">
    <property type="entry name" value="EFFLUX SYSTEM COMPONENT YKNX-RELATED"/>
    <property type="match status" value="1"/>
</dbReference>
<name>A0A060NV78_9BURK</name>
<dbReference type="GO" id="GO:0030313">
    <property type="term" value="C:cell envelope"/>
    <property type="evidence" value="ECO:0007669"/>
    <property type="project" value="UniProtKB-SubCell"/>
</dbReference>
<keyword evidence="6" id="KW-1133">Transmembrane helix</keyword>
<sequence>MTPPEPTRPVPPTPPTPNPAPAAQQLLLGLPQARRWWQSRWLWLGLLLLALVALALWFWSAAQQRQAAPVFVTEPLARGNLVLNVTANGTLQPLRAVNIGSELSGTVRAVHVDINDTVRRGQVLVELDTERLQDQVRHGRAAVLAAQAQVAQAKASVRETEASVRETQAQLQRLQEVARLSGGKVPSAAELDTARAAFERTQAVLERMRANVNSAQAAVEQAQANLSSHETNLSKAAIRAPIDGVVLVRSVDPGNAVAASLQAVTLLQLAQDLRQLELQVSVDEADIGVVRAGQPASFTVSSQPGRRFAGSVSRVAFGATRTDNVVTYSTTIRVDNADLSLRPGMTATASIVAVERQGVLRVPNAALRFMPTAATTAPAGGGVLASLLPRLPQQPPRVARMDPRPGLRQLWVLQDGQPVALQVSTGISDGRHTEVSGEDVVEGMAVIVEQRRAGQVP</sequence>
<dbReference type="Gene3D" id="2.40.30.170">
    <property type="match status" value="1"/>
</dbReference>
<dbReference type="AlphaFoldDB" id="A0A060NV78"/>
<evidence type="ECO:0000256" key="5">
    <source>
        <dbReference type="SAM" id="MobiDB-lite"/>
    </source>
</evidence>
<dbReference type="RefSeq" id="WP_045534914.1">
    <property type="nucleotide sequence ID" value="NZ_AP014569.1"/>
</dbReference>
<evidence type="ECO:0000259" key="8">
    <source>
        <dbReference type="Pfam" id="PF25954"/>
    </source>
</evidence>
<accession>A0A060NV78</accession>
<dbReference type="InterPro" id="IPR058625">
    <property type="entry name" value="MdtA-like_BSH"/>
</dbReference>
<dbReference type="PANTHER" id="PTHR32347">
    <property type="entry name" value="EFFLUX SYSTEM COMPONENT YKNX-RELATED"/>
    <property type="match status" value="1"/>
</dbReference>
<dbReference type="InterPro" id="IPR058792">
    <property type="entry name" value="Beta-barrel_RND_2"/>
</dbReference>
<reference evidence="9 10" key="1">
    <citation type="journal article" date="2014" name="Nat. Commun.">
        <title>Physiological and genomic features of highly alkaliphilic hydrogen-utilizing Betaproteobacteria from a continental serpentinizing site.</title>
        <authorList>
            <person name="Suzuki S."/>
            <person name="Kuenen J.G."/>
            <person name="Schipper K."/>
            <person name="van der Velde S."/>
            <person name="Ishii S."/>
            <person name="Wu A."/>
            <person name="Sorokin D.Y."/>
            <person name="Tenney A."/>
            <person name="Meng X.Y."/>
            <person name="Morrill P.L."/>
            <person name="Kamagata Y."/>
            <person name="Muyzer G."/>
            <person name="Nealson K.H."/>
        </authorList>
    </citation>
    <scope>NUCLEOTIDE SEQUENCE [LARGE SCALE GENOMIC DNA]</scope>
    <source>
        <strain evidence="9 10">B1</strain>
    </source>
</reference>
<dbReference type="Pfam" id="PF25954">
    <property type="entry name" value="Beta-barrel_RND_2"/>
    <property type="match status" value="1"/>
</dbReference>
<comment type="similarity">
    <text evidence="2">Belongs to the membrane fusion protein (MFP) (TC 8.A.1) family.</text>
</comment>
<feature type="region of interest" description="Disordered" evidence="5">
    <location>
        <begin position="1"/>
        <end position="20"/>
    </location>
</feature>
<organism evidence="9 10">
    <name type="scientific">Serpentinimonas maccroryi</name>
    <dbReference type="NCBI Taxonomy" id="1458426"/>
    <lineage>
        <taxon>Bacteria</taxon>
        <taxon>Pseudomonadati</taxon>
        <taxon>Pseudomonadota</taxon>
        <taxon>Betaproteobacteria</taxon>
        <taxon>Burkholderiales</taxon>
        <taxon>Comamonadaceae</taxon>
        <taxon>Serpentinimonas</taxon>
    </lineage>
</organism>
<keyword evidence="6" id="KW-0472">Membrane</keyword>
<evidence type="ECO:0000313" key="9">
    <source>
        <dbReference type="EMBL" id="BAO82794.1"/>
    </source>
</evidence>
<protein>
    <submittedName>
        <fullName evidence="9">Membrane-fusion protein</fullName>
    </submittedName>
</protein>
<comment type="subcellular location">
    <subcellularLocation>
        <location evidence="1">Cell envelope</location>
    </subcellularLocation>
</comment>
<feature type="transmembrane region" description="Helical" evidence="6">
    <location>
        <begin position="41"/>
        <end position="59"/>
    </location>
</feature>
<dbReference type="Pfam" id="PF25917">
    <property type="entry name" value="BSH_RND"/>
    <property type="match status" value="1"/>
</dbReference>
<dbReference type="KEGG" id="cbab:SMCB_0566"/>
<feature type="coiled-coil region" evidence="4">
    <location>
        <begin position="150"/>
        <end position="239"/>
    </location>
</feature>
<keyword evidence="6" id="KW-0812">Transmembrane</keyword>
<evidence type="ECO:0000256" key="2">
    <source>
        <dbReference type="ARBA" id="ARBA00009477"/>
    </source>
</evidence>
<dbReference type="GO" id="GO:0016020">
    <property type="term" value="C:membrane"/>
    <property type="evidence" value="ECO:0007669"/>
    <property type="project" value="InterPro"/>
</dbReference>
<evidence type="ECO:0000256" key="4">
    <source>
        <dbReference type="SAM" id="Coils"/>
    </source>
</evidence>
<dbReference type="EMBL" id="AP014569">
    <property type="protein sequence ID" value="BAO82794.1"/>
    <property type="molecule type" value="Genomic_DNA"/>
</dbReference>
<dbReference type="GO" id="GO:0022857">
    <property type="term" value="F:transmembrane transporter activity"/>
    <property type="evidence" value="ECO:0007669"/>
    <property type="project" value="InterPro"/>
</dbReference>
<feature type="domain" description="Multidrug resistance protein MdtA-like barrel-sandwich hybrid" evidence="7">
    <location>
        <begin position="95"/>
        <end position="264"/>
    </location>
</feature>
<dbReference type="Gene3D" id="2.40.50.100">
    <property type="match status" value="1"/>
</dbReference>
<dbReference type="STRING" id="1458426.SMCB_0566"/>
<evidence type="ECO:0000259" key="7">
    <source>
        <dbReference type="Pfam" id="PF25917"/>
    </source>
</evidence>
<evidence type="ECO:0000313" key="10">
    <source>
        <dbReference type="Proteomes" id="UP000066014"/>
    </source>
</evidence>
<dbReference type="OrthoDB" id="9784484at2"/>
<dbReference type="HOGENOM" id="CLU_018816_14_1_4"/>
<dbReference type="Gene3D" id="1.10.287.470">
    <property type="entry name" value="Helix hairpin bin"/>
    <property type="match status" value="1"/>
</dbReference>
<dbReference type="InterPro" id="IPR006143">
    <property type="entry name" value="RND_pump_MFP"/>
</dbReference>
<dbReference type="Proteomes" id="UP000066014">
    <property type="component" value="Chromosome"/>
</dbReference>
<dbReference type="NCBIfam" id="TIGR01730">
    <property type="entry name" value="RND_mfp"/>
    <property type="match status" value="1"/>
</dbReference>
<evidence type="ECO:0000256" key="3">
    <source>
        <dbReference type="ARBA" id="ARBA00023054"/>
    </source>
</evidence>
<dbReference type="InterPro" id="IPR050465">
    <property type="entry name" value="UPF0194_transport"/>
</dbReference>
<gene>
    <name evidence="9" type="ORF">SMCB_0566</name>
</gene>
<evidence type="ECO:0000256" key="1">
    <source>
        <dbReference type="ARBA" id="ARBA00004196"/>
    </source>
</evidence>